<feature type="transmembrane region" description="Helical" evidence="2">
    <location>
        <begin position="1039"/>
        <end position="1061"/>
    </location>
</feature>
<sequence>MFRSAKLAALVALATPILFSNLAMFGMSMTMLMVAGHLGAAQLTAVAYAQMIFDVTILVFASGFVVGQATLSAQAFGARNFVLIGRYCQMNCLCVTLACIPIGVLWWHCGELLRAVGISAETAALAAEYAHYSTPWLWPRLIFQVLSVYFKSMQNVLPAAVFAVVFTIFNACLSVALAHGVPALGFRGYGLAGAAISMSITHYARTLAYLVYMFHRRRLHATSWTWDFAFTNVRLYFMPMVKVGGPMIVGQLVENLQLQTMSIFAAMTSEVALGANNSMMELIFFLTSPIYGMIDGGATRMGMHLGAGNAAAAKATSHLVFYGIFGLSLAIVVPWFAARSAVGHLFSSDAAVIDTMTSISTLAAAGYIIMSLFYYSMATLQAQARTVPIMSSFLIGAWLVGVPGAYVFGFPVELGLLGIWIGMATGYLVTTVLGVYFTCTSNWEKEAKKAAARSKARGGDDTEFVVIEMEAKSTQTRLPMLVIDECTKGMTSTPILFSNLAMFGMSMTVLVVAGHLGPAQLTAVAYSEMIFDITVLVLASGFIATLSAQAFGARNLVLIGRYCQMNCLCVTLACIPISALWWFCGDILAKFGVSHETVAFAETYAHYSAPWLWPRLMFQVLSVYFKSMQNVMPAAVCAITFAILNVGLVVALADGVPTFGFKGLGLVGAPVALTLTHYARLTAYVVYMFGVRRHHAVSWTWDRAFLDRTQYLLPMVRVGGPMVVGQLVENLQLQTMSIFAGMTSEVALGANNSMLELILFLTSPIYGLIDAGATRIAMHLGAGKPRAAKATSRLVFYGIFGTCVCIVIPWLCARKVIGKLFSSDAAIIDSLTSINTLAAAGYIVMSFFYYSMATLQAQARTVPIMISFLVGAWLVGVPMAYLFAFPLHHALYGVWLGMSLGYLITTFFGVYFTAKSNWSNEAKKAIARSKSKGCDEAEPFMDCEQTKVMSTTFSTKAEAGALARLATPILFSNLALFGMSMTVMIVAGHLGAEELTAVAYAQMIFDITLVVFASGFISGQASLSAQAFGAKNLVLVGRYCQMACFCVSIACIPIGALWWFCGDLLRLGNISAQTIAFAAEYAHYSMPWLWPRLVFQVLSVYFKSMQNVLPAAVFAIVFTAFNAGLCVILVFGAPSLGVPAYGLIGAPMAMTIAHYSRLITYVVYMFAVRKHHASSWQWNWLFLDLREYLRPMIAVGGPLAVGILVENLQLQTMSIFAASTSEVDLGAHNSMLQLIFFLTSPIFGLTDGGSTRIAMHLGAGDAASAKATSRLVFLGIFGFTVLIIIPWFIARASVGKLFSTDEDVIATIKSISTLAAAGYIIMSLFYYAMATLQAQARTLPIMTAFLVGAWAIGVPLAYVLAFPADLELFGIWIGMSVGYVATTALGVYFVRKSDWPEEAKKAVVRSKGVVRALARIATPILFSNLAMFGMSLTVLVAAGHLGPGQLTAVAYSQMIFDITILVFSSGFVVGQASLSAQAFGAKNLGLIGRYCQMNCLCVTLACIPIGMLWWFCGDILHAAGISDSTIVHATQYAHYSMPWLWPRLIFQVVTVYFKSMQNVLPAAVFAVIFTIINAGLVVVLVFGIPSAGFEGYGLVGAPISMTITHYCRTVTYIAYMFWYRGYHASSWSWDFGFTNVQVYLKPMVKVGGPMMIGQLVENLQLQAMSVFAAMSSEVDLGANNSMLELIFFLTSPIYGMIDGGSARIGMYLGAGKPIAAKATSHLVFYGIFGLSVCIVVPWLCARESVGKIFSTDALVVDTMGSISTLAAAGYIIMSCFYYAMTTLQAQARTLPIMVSFFIGAWVIGVPGAYVFGFPVGLGLLGIWVGMSVGYLVTTILGVYFTYKSDWAEEAKKAVERSKGRDNDDHLAVELELLANRLTSNAGNQLEEGYVPMNDSKGSV</sequence>
<feature type="transmembrane region" description="Helical" evidence="2">
    <location>
        <begin position="387"/>
        <end position="408"/>
    </location>
</feature>
<feature type="transmembrane region" description="Helical" evidence="2">
    <location>
        <begin position="1412"/>
        <end position="1438"/>
    </location>
</feature>
<feature type="transmembrane region" description="Helical" evidence="2">
    <location>
        <begin position="1081"/>
        <end position="1102"/>
    </location>
</feature>
<keyword evidence="2" id="KW-0472">Membrane</keyword>
<feature type="transmembrane region" description="Helical" evidence="2">
    <location>
        <begin position="496"/>
        <end position="517"/>
    </location>
</feature>
<dbReference type="EMBL" id="JNBR01001420">
    <property type="protein sequence ID" value="OQR87867.1"/>
    <property type="molecule type" value="Genomic_DNA"/>
</dbReference>
<dbReference type="Pfam" id="PF01554">
    <property type="entry name" value="MatE"/>
    <property type="match status" value="8"/>
</dbReference>
<feature type="transmembrane region" description="Helical" evidence="2">
    <location>
        <begin position="794"/>
        <end position="811"/>
    </location>
</feature>
<feature type="transmembrane region" description="Helical" evidence="2">
    <location>
        <begin position="1144"/>
        <end position="1167"/>
    </location>
</feature>
<feature type="transmembrane region" description="Helical" evidence="2">
    <location>
        <begin position="1560"/>
        <end position="1584"/>
    </location>
</feature>
<feature type="transmembrane region" description="Helical" evidence="2">
    <location>
        <begin position="46"/>
        <end position="66"/>
    </location>
</feature>
<feature type="transmembrane region" description="Helical" evidence="2">
    <location>
        <begin position="862"/>
        <end position="884"/>
    </location>
</feature>
<feature type="transmembrane region" description="Helical" evidence="2">
    <location>
        <begin position="1450"/>
        <end position="1469"/>
    </location>
</feature>
<dbReference type="STRING" id="1202772.A0A1V9YQE3"/>
<feature type="transmembrane region" description="Helical" evidence="2">
    <location>
        <begin position="189"/>
        <end position="212"/>
    </location>
</feature>
<feature type="transmembrane region" description="Helical" evidence="2">
    <location>
        <begin position="1759"/>
        <end position="1780"/>
    </location>
</feature>
<feature type="transmembrane region" description="Helical" evidence="2">
    <location>
        <begin position="1792"/>
        <end position="1811"/>
    </location>
</feature>
<feature type="transmembrane region" description="Helical" evidence="2">
    <location>
        <begin position="319"/>
        <end position="338"/>
    </location>
</feature>
<feature type="transmembrane region" description="Helical" evidence="2">
    <location>
        <begin position="1490"/>
        <end position="1512"/>
    </location>
</feature>
<comment type="caution">
    <text evidence="3">The sequence shown here is derived from an EMBL/GenBank/DDBJ whole genome shotgun (WGS) entry which is preliminary data.</text>
</comment>
<accession>A0A1V9YQE3</accession>
<evidence type="ECO:0000256" key="2">
    <source>
        <dbReference type="SAM" id="Phobius"/>
    </source>
</evidence>
<dbReference type="Proteomes" id="UP000243579">
    <property type="component" value="Unassembled WGS sequence"/>
</dbReference>
<feature type="transmembrane region" description="Helical" evidence="2">
    <location>
        <begin position="970"/>
        <end position="991"/>
    </location>
</feature>
<feature type="transmembrane region" description="Helical" evidence="2">
    <location>
        <begin position="1596"/>
        <end position="1618"/>
    </location>
</feature>
<feature type="transmembrane region" description="Helical" evidence="2">
    <location>
        <begin position="156"/>
        <end position="177"/>
    </location>
</feature>
<feature type="transmembrane region" description="Helical" evidence="2">
    <location>
        <begin position="350"/>
        <end position="375"/>
    </location>
</feature>
<evidence type="ECO:0000256" key="1">
    <source>
        <dbReference type="ARBA" id="ARBA00010199"/>
    </source>
</evidence>
<gene>
    <name evidence="3" type="ORF">ACHHYP_07950</name>
</gene>
<feature type="transmembrane region" description="Helical" evidence="2">
    <location>
        <begin position="1109"/>
        <end position="1132"/>
    </location>
</feature>
<dbReference type="InterPro" id="IPR002528">
    <property type="entry name" value="MATE_fam"/>
</dbReference>
<dbReference type="GO" id="GO:0015297">
    <property type="term" value="F:antiporter activity"/>
    <property type="evidence" value="ECO:0007669"/>
    <property type="project" value="InterPro"/>
</dbReference>
<dbReference type="GO" id="GO:0042910">
    <property type="term" value="F:xenobiotic transmembrane transporter activity"/>
    <property type="evidence" value="ECO:0007669"/>
    <property type="project" value="InterPro"/>
</dbReference>
<keyword evidence="4" id="KW-1185">Reference proteome</keyword>
<comment type="similarity">
    <text evidence="1">Belongs to the multi antimicrobial extrusion (MATE) (TC 2.A.66.1) family.</text>
</comment>
<evidence type="ECO:0000313" key="4">
    <source>
        <dbReference type="Proteomes" id="UP000243579"/>
    </source>
</evidence>
<keyword evidence="2" id="KW-0812">Transmembrane</keyword>
<feature type="transmembrane region" description="Helical" evidence="2">
    <location>
        <begin position="1722"/>
        <end position="1739"/>
    </location>
</feature>
<feature type="transmembrane region" description="Helical" evidence="2">
    <location>
        <begin position="604"/>
        <end position="625"/>
    </location>
</feature>
<feature type="transmembrane region" description="Helical" evidence="2">
    <location>
        <begin position="1817"/>
        <end position="1842"/>
    </location>
</feature>
<feature type="transmembrane region" description="Helical" evidence="2">
    <location>
        <begin position="632"/>
        <end position="653"/>
    </location>
</feature>
<organism evidence="3 4">
    <name type="scientific">Achlya hypogyna</name>
    <name type="common">Oomycete</name>
    <name type="synonym">Protoachlya hypogyna</name>
    <dbReference type="NCBI Taxonomy" id="1202772"/>
    <lineage>
        <taxon>Eukaryota</taxon>
        <taxon>Sar</taxon>
        <taxon>Stramenopiles</taxon>
        <taxon>Oomycota</taxon>
        <taxon>Saprolegniomycetes</taxon>
        <taxon>Saprolegniales</taxon>
        <taxon>Achlyaceae</taxon>
        <taxon>Achlya</taxon>
    </lineage>
</organism>
<feature type="transmembrane region" description="Helical" evidence="2">
    <location>
        <begin position="529"/>
        <end position="553"/>
    </location>
</feature>
<proteinExistence type="inferred from homology"/>
<feature type="transmembrane region" description="Helical" evidence="2">
    <location>
        <begin position="1369"/>
        <end position="1391"/>
    </location>
</feature>
<feature type="transmembrane region" description="Helical" evidence="2">
    <location>
        <begin position="1271"/>
        <end position="1290"/>
    </location>
</feature>
<dbReference type="NCBIfam" id="TIGR00797">
    <property type="entry name" value="matE"/>
    <property type="match status" value="1"/>
</dbReference>
<reference evidence="3 4" key="1">
    <citation type="journal article" date="2014" name="Genome Biol. Evol.">
        <title>The secreted proteins of Achlya hypogyna and Thraustotheca clavata identify the ancestral oomycete secretome and reveal gene acquisitions by horizontal gene transfer.</title>
        <authorList>
            <person name="Misner I."/>
            <person name="Blouin N."/>
            <person name="Leonard G."/>
            <person name="Richards T.A."/>
            <person name="Lane C.E."/>
        </authorList>
    </citation>
    <scope>NUCLEOTIDE SEQUENCE [LARGE SCALE GENOMIC DNA]</scope>
    <source>
        <strain evidence="3 4">ATCC 48635</strain>
    </source>
</reference>
<evidence type="ECO:0000313" key="3">
    <source>
        <dbReference type="EMBL" id="OQR87867.1"/>
    </source>
</evidence>
<feature type="transmembrane region" description="Helical" evidence="2">
    <location>
        <begin position="831"/>
        <end position="850"/>
    </location>
</feature>
<feature type="transmembrane region" description="Helical" evidence="2">
    <location>
        <begin position="997"/>
        <end position="1018"/>
    </location>
</feature>
<name>A0A1V9YQE3_ACHHY</name>
<feature type="transmembrane region" description="Helical" evidence="2">
    <location>
        <begin position="890"/>
        <end position="914"/>
    </location>
</feature>
<protein>
    <submittedName>
        <fullName evidence="3">Multidrug/Oligosaccharidyl-lipid/Polysaccharide (MOP) Flippase Superfamily</fullName>
    </submittedName>
</protein>
<feature type="transmembrane region" description="Helical" evidence="2">
    <location>
        <begin position="414"/>
        <end position="439"/>
    </location>
</feature>
<keyword evidence="2" id="KW-1133">Transmembrane helix</keyword>
<dbReference type="GO" id="GO:0016020">
    <property type="term" value="C:membrane"/>
    <property type="evidence" value="ECO:0007669"/>
    <property type="project" value="InterPro"/>
</dbReference>
<dbReference type="PANTHER" id="PTHR11206">
    <property type="entry name" value="MULTIDRUG RESISTANCE PROTEIN"/>
    <property type="match status" value="1"/>
</dbReference>
<feature type="transmembrane region" description="Helical" evidence="2">
    <location>
        <begin position="659"/>
        <end position="679"/>
    </location>
</feature>
<feature type="transmembrane region" description="Helical" evidence="2">
    <location>
        <begin position="1310"/>
        <end position="1329"/>
    </location>
</feature>
<feature type="transmembrane region" description="Helical" evidence="2">
    <location>
        <begin position="565"/>
        <end position="584"/>
    </location>
</feature>
<feature type="transmembrane region" description="Helical" evidence="2">
    <location>
        <begin position="1341"/>
        <end position="1363"/>
    </location>
</feature>
<dbReference type="OrthoDB" id="65567at2759"/>